<accession>A0A939C7D2</accession>
<protein>
    <submittedName>
        <fullName evidence="2">Asp-tRNA(Asn)/Glu-tRNA(Gln) amidotransferase subunit GatA</fullName>
        <ecNumber evidence="2">6.3.5.7</ecNumber>
    </submittedName>
</protein>
<dbReference type="InterPro" id="IPR023631">
    <property type="entry name" value="Amidase_dom"/>
</dbReference>
<dbReference type="PANTHER" id="PTHR11895:SF7">
    <property type="entry name" value="GLUTAMYL-TRNA(GLN) AMIDOTRANSFERASE SUBUNIT A, MITOCHONDRIAL"/>
    <property type="match status" value="1"/>
</dbReference>
<name>A0A939C7D2_9ARCH</name>
<dbReference type="Proteomes" id="UP000809243">
    <property type="component" value="Unassembled WGS sequence"/>
</dbReference>
<evidence type="ECO:0000313" key="2">
    <source>
        <dbReference type="EMBL" id="MBN2067534.1"/>
    </source>
</evidence>
<dbReference type="AlphaFoldDB" id="A0A939C7D2"/>
<dbReference type="Gene3D" id="3.90.1300.10">
    <property type="entry name" value="Amidase signature (AS) domain"/>
    <property type="match status" value="1"/>
</dbReference>
<keyword evidence="2" id="KW-0436">Ligase</keyword>
<dbReference type="GO" id="GO:0050567">
    <property type="term" value="F:glutaminyl-tRNA synthase (glutamine-hydrolyzing) activity"/>
    <property type="evidence" value="ECO:0007669"/>
    <property type="project" value="UniProtKB-EC"/>
</dbReference>
<organism evidence="2 3">
    <name type="scientific">Candidatus Iainarchaeum sp</name>
    <dbReference type="NCBI Taxonomy" id="3101447"/>
    <lineage>
        <taxon>Archaea</taxon>
        <taxon>Candidatus Iainarchaeota</taxon>
        <taxon>Candidatus Iainarchaeia</taxon>
        <taxon>Candidatus Iainarchaeales</taxon>
        <taxon>Candidatus Iainarchaeaceae</taxon>
        <taxon>Candidatus Iainarchaeum</taxon>
    </lineage>
</organism>
<dbReference type="InterPro" id="IPR036928">
    <property type="entry name" value="AS_sf"/>
</dbReference>
<proteinExistence type="predicted"/>
<dbReference type="SUPFAM" id="SSF75304">
    <property type="entry name" value="Amidase signature (AS) enzymes"/>
    <property type="match status" value="1"/>
</dbReference>
<sequence length="373" mass="39994">MFDATVIEKARAEGAIIIGKTSQDAFGFGTFSTNVGLGFEIPKNPHDIKRACGGSSGGSAGFAALTKQTHASIGQSTGGSIACPASFCGVAGITPTYGRVSRFGLIDYANSLDKIGSIGKTVGDAALLLEVISGHDANDSTSLKQEKEEFSKLVPEKLKIGIVKELFENCDAHVKKECLKAVDSLGMKTEEISLPLNSKYGISAYYLISTAEASTNLARYCGMRYGLHEKLEGSFDEYFSKVRSNGFGEEAKRRILLGTFARMAGFRDAYYLRAMKARTALIKEFKKAFSRVDVLANPTMPLVAPTFEAIFKLSPLQQYAMDLCTVPANLAGMPHASIPVGKHENMPVGLMLTADHMGEGKMVQASLAVEALK</sequence>
<dbReference type="Pfam" id="PF01425">
    <property type="entry name" value="Amidase"/>
    <property type="match status" value="1"/>
</dbReference>
<evidence type="ECO:0000313" key="3">
    <source>
        <dbReference type="Proteomes" id="UP000809243"/>
    </source>
</evidence>
<feature type="domain" description="Amidase" evidence="1">
    <location>
        <begin position="2"/>
        <end position="360"/>
    </location>
</feature>
<reference evidence="2" key="1">
    <citation type="submission" date="2021-01" db="EMBL/GenBank/DDBJ databases">
        <title>Active Sulfur Cycling in an Early Earth Analoge.</title>
        <authorList>
            <person name="Hahn C.R."/>
            <person name="Youssef N.H."/>
            <person name="Elshahed M."/>
        </authorList>
    </citation>
    <scope>NUCLEOTIDE SEQUENCE</scope>
    <source>
        <strain evidence="2">Zod_Metabat.1151</strain>
    </source>
</reference>
<dbReference type="InterPro" id="IPR000120">
    <property type="entry name" value="Amidase"/>
</dbReference>
<comment type="caution">
    <text evidence="2">The sequence shown here is derived from an EMBL/GenBank/DDBJ whole genome shotgun (WGS) entry which is preliminary data.</text>
</comment>
<dbReference type="PANTHER" id="PTHR11895">
    <property type="entry name" value="TRANSAMIDASE"/>
    <property type="match status" value="1"/>
</dbReference>
<gene>
    <name evidence="2" type="primary">gatA</name>
    <name evidence="2" type="ORF">JW744_03640</name>
</gene>
<dbReference type="EMBL" id="JAFGDB010000062">
    <property type="protein sequence ID" value="MBN2067534.1"/>
    <property type="molecule type" value="Genomic_DNA"/>
</dbReference>
<dbReference type="EC" id="6.3.5.7" evidence="2"/>
<evidence type="ECO:0000259" key="1">
    <source>
        <dbReference type="Pfam" id="PF01425"/>
    </source>
</evidence>